<dbReference type="Pfam" id="PF19328">
    <property type="entry name" value="DAP_DH_C"/>
    <property type="match status" value="1"/>
</dbReference>
<dbReference type="RefSeq" id="WP_378613900.1">
    <property type="nucleotide sequence ID" value="NZ_JBHSAX010000016.1"/>
</dbReference>
<dbReference type="InterPro" id="IPR036291">
    <property type="entry name" value="NAD(P)-bd_dom_sf"/>
</dbReference>
<dbReference type="EMBL" id="JBHSAX010000016">
    <property type="protein sequence ID" value="MFC3964125.1"/>
    <property type="molecule type" value="Genomic_DNA"/>
</dbReference>
<proteinExistence type="predicted"/>
<dbReference type="SUPFAM" id="SSF51735">
    <property type="entry name" value="NAD(P)-binding Rossmann-fold domains"/>
    <property type="match status" value="1"/>
</dbReference>
<evidence type="ECO:0000259" key="1">
    <source>
        <dbReference type="Pfam" id="PF19328"/>
    </source>
</evidence>
<organism evidence="2 3">
    <name type="scientific">Nocardia jiangsuensis</name>
    <dbReference type="NCBI Taxonomy" id="1691563"/>
    <lineage>
        <taxon>Bacteria</taxon>
        <taxon>Bacillati</taxon>
        <taxon>Actinomycetota</taxon>
        <taxon>Actinomycetes</taxon>
        <taxon>Mycobacteriales</taxon>
        <taxon>Nocardiaceae</taxon>
        <taxon>Nocardia</taxon>
    </lineage>
</organism>
<evidence type="ECO:0000313" key="2">
    <source>
        <dbReference type="EMBL" id="MFC3964125.1"/>
    </source>
</evidence>
<dbReference type="Proteomes" id="UP001595696">
    <property type="component" value="Unassembled WGS sequence"/>
</dbReference>
<sequence length="367" mass="38948">MATEAERPYRVVQWATGSVGKAALRHFAQSPVYELVGVLVFAAEKAGRDAGEIAGIGPIGLAATDDVEQILALDADCVFYSPLWPDTDTVCRLLRSGKNVVTSTGPYYPTEIARDDFARIEQACAEGGTSFHGGGIHPGYAGDLLPLTLARLASRVDHIHVHEVVNFRQEPSKYIEWTGMGKTPEQFRAEPALLGASVPYFAQSMAVIADGLGRTIDEVTVAEIEIATATADIHYTGTETSDIPGVHGVVPAGTVAGQHHRWTAWSGGTPLITFHAKYTMGDDDIEPAWNYGHSHHLLVIDGDPPTELVLRAGAGPDGNPVYLGYTWTAMAAVNAIPAVCAAAPGPLGHLELGLLRLPGVVHPKPAD</sequence>
<keyword evidence="3" id="KW-1185">Reference proteome</keyword>
<dbReference type="CDD" id="cd24146">
    <property type="entry name" value="nat-AmDH_N_like"/>
    <property type="match status" value="1"/>
</dbReference>
<accession>A0ABV8DVF8</accession>
<comment type="caution">
    <text evidence="2">The sequence shown here is derived from an EMBL/GenBank/DDBJ whole genome shotgun (WGS) entry which is preliminary data.</text>
</comment>
<dbReference type="InterPro" id="IPR045760">
    <property type="entry name" value="DAP_DH_C"/>
</dbReference>
<reference evidence="3" key="1">
    <citation type="journal article" date="2019" name="Int. J. Syst. Evol. Microbiol.">
        <title>The Global Catalogue of Microorganisms (GCM) 10K type strain sequencing project: providing services to taxonomists for standard genome sequencing and annotation.</title>
        <authorList>
            <consortium name="The Broad Institute Genomics Platform"/>
            <consortium name="The Broad Institute Genome Sequencing Center for Infectious Disease"/>
            <person name="Wu L."/>
            <person name="Ma J."/>
        </authorList>
    </citation>
    <scope>NUCLEOTIDE SEQUENCE [LARGE SCALE GENOMIC DNA]</scope>
    <source>
        <strain evidence="3">CGMCC 4.7330</strain>
    </source>
</reference>
<evidence type="ECO:0000313" key="3">
    <source>
        <dbReference type="Proteomes" id="UP001595696"/>
    </source>
</evidence>
<name>A0ABV8DVF8_9NOCA</name>
<protein>
    <submittedName>
        <fullName evidence="2">Dihydrodipicolinate reductase</fullName>
    </submittedName>
</protein>
<feature type="domain" description="2,4-diaminopentanoate dehydrogenase C-terminal" evidence="1">
    <location>
        <begin position="143"/>
        <end position="349"/>
    </location>
</feature>
<dbReference type="Gene3D" id="3.40.50.720">
    <property type="entry name" value="NAD(P)-binding Rossmann-like Domain"/>
    <property type="match status" value="1"/>
</dbReference>
<gene>
    <name evidence="2" type="ORF">ACFO0B_19230</name>
</gene>